<protein>
    <submittedName>
        <fullName evidence="1">Uncharacterized protein</fullName>
    </submittedName>
</protein>
<evidence type="ECO:0000313" key="2">
    <source>
        <dbReference type="Proteomes" id="UP001162501"/>
    </source>
</evidence>
<sequence length="249" mass="28739">MDEEPIIYSITTLNQDFQQRHTPKNIKHKLDPNELPLTKKKLKHQKPCKRQLKNIAEDVNDEGDVLPLPWRLISSMLGVLCLLLMATAIVVAVVTANSSSKKPPLKIQQKENLCLGPQCHSCPENWIWFRCSCYYFSKEELTWRESQSACSSLNSSLIKINKEEMVNVLVSVSKQDFMKFSSSSYWIGLSYSEEHHAWLWEDNSTLSQDLFPFPESVNPKNCMIYRPGGRILDGHCGKKFRYICKQQLI</sequence>
<name>A0ACB0E136_RANTA</name>
<proteinExistence type="predicted"/>
<organism evidence="1 2">
    <name type="scientific">Rangifer tarandus platyrhynchus</name>
    <name type="common">Svalbard reindeer</name>
    <dbReference type="NCBI Taxonomy" id="3082113"/>
    <lineage>
        <taxon>Eukaryota</taxon>
        <taxon>Metazoa</taxon>
        <taxon>Chordata</taxon>
        <taxon>Craniata</taxon>
        <taxon>Vertebrata</taxon>
        <taxon>Euteleostomi</taxon>
        <taxon>Mammalia</taxon>
        <taxon>Eutheria</taxon>
        <taxon>Laurasiatheria</taxon>
        <taxon>Artiodactyla</taxon>
        <taxon>Ruminantia</taxon>
        <taxon>Pecora</taxon>
        <taxon>Cervidae</taxon>
        <taxon>Odocoileinae</taxon>
        <taxon>Rangifer</taxon>
    </lineage>
</organism>
<accession>A0ACB0E136</accession>
<dbReference type="Proteomes" id="UP001162501">
    <property type="component" value="Chromosome 13"/>
</dbReference>
<evidence type="ECO:0000313" key="1">
    <source>
        <dbReference type="EMBL" id="CAI9694083.1"/>
    </source>
</evidence>
<gene>
    <name evidence="1" type="ORF">MRATA1EN3_LOCUS5296</name>
</gene>
<dbReference type="EMBL" id="OX596097">
    <property type="protein sequence ID" value="CAI9694083.1"/>
    <property type="molecule type" value="Genomic_DNA"/>
</dbReference>
<reference evidence="1" key="1">
    <citation type="submission" date="2023-05" db="EMBL/GenBank/DDBJ databases">
        <authorList>
            <consortium name="ELIXIR-Norway"/>
        </authorList>
    </citation>
    <scope>NUCLEOTIDE SEQUENCE</scope>
</reference>